<feature type="compositionally biased region" description="Low complexity" evidence="1">
    <location>
        <begin position="307"/>
        <end position="331"/>
    </location>
</feature>
<dbReference type="AlphaFoldDB" id="A0A8J4BB01"/>
<name>A0A8J4BB01_9CHLO</name>
<dbReference type="Proteomes" id="UP000747399">
    <property type="component" value="Unassembled WGS sequence"/>
</dbReference>
<proteinExistence type="predicted"/>
<comment type="caution">
    <text evidence="2">The sequence shown here is derived from an EMBL/GenBank/DDBJ whole genome shotgun (WGS) entry which is preliminary data.</text>
</comment>
<evidence type="ECO:0000313" key="2">
    <source>
        <dbReference type="EMBL" id="GIL57638.1"/>
    </source>
</evidence>
<evidence type="ECO:0000313" key="3">
    <source>
        <dbReference type="Proteomes" id="UP000747399"/>
    </source>
</evidence>
<gene>
    <name evidence="2" type="ORF">Vafri_12835</name>
</gene>
<sequence length="861" mass="86192">MHSEELIGLLWAAQYAAKISIRCNGFLGRLIGASSSSPNHIWVQCKCSGCQTRECVGFADGGNILNLTEFAQHACAQSPSLKLFTVVQPGAPNDPMPLLEWMKSANQYMGGNALVRRQLCIFWSGFGDRDKTDVPNTWRSATIRRIDKDTGACEIKYHDDRRKRSQAFLYLPLTVMHFARCPPPPGAAPRNVADGQMPLPPVLPPLPSLPPPLTNEHQTYLQPSAASVMTPLSLSAFGTVMTSVPSPPVQPPAPTITSFCQSSSTPPAPVAMVAALSSTVTAAPISASERTLPLTTGHQLPSPPVQVLPLSAPHDVSSSSHSLSNPLGSLSREAPEESHLLEPRSGSRSRSGSGSSGAFGQSISSTLTALEAPAKRPWAPSAPSTSAELTSGPPGGPFGADAAIFRGCGQPRLKLLRGCGEGDLLRKQLAAAMSAGKPADATCPVSNGALNDSSAASVSPVWMPLAAVESTSSGSSNALGAVGAGAAAAATAAAGPHIAVHGHRPLPSSSLPSKGPPMHGLSLPYCWSAHELIYSSAGTAAAPGGGNAAGGHGSGNGGVNGSSNSNSDSSSMSLVAATAAAPSDCVERSGAIRCGGMASASCPVGPALPGDCTSYSFSRSSSSHVSVNGGSCTQLTLPGEARAGVFPLQPPTSAASEAAVTGTATKVAVAGGSAATAAAPRLPSSSATPAALMSTMTPPLTVAAAATNPDAALDAFLAASFDFFTDSDQPDYPGGVQWLSEIGSGNGPAAQVPGTAPQPAATSLMPGLPCGSSVVASPFGGLVSLIQGNYLRGSNSCTPGAIGGGNSGAAPGIVLGGAPGGRVHVHGLGSNHFSQGMSWLNGSLGAVQGGRGQAEGAAPGN</sequence>
<protein>
    <submittedName>
        <fullName evidence="2">Uncharacterized protein</fullName>
    </submittedName>
</protein>
<reference evidence="2" key="1">
    <citation type="journal article" date="2021" name="Proc. Natl. Acad. Sci. U.S.A.">
        <title>Three genomes in the algal genus Volvox reveal the fate of a haploid sex-determining region after a transition to homothallism.</title>
        <authorList>
            <person name="Yamamoto K."/>
            <person name="Hamaji T."/>
            <person name="Kawai-Toyooka H."/>
            <person name="Matsuzaki R."/>
            <person name="Takahashi F."/>
            <person name="Nishimura Y."/>
            <person name="Kawachi M."/>
            <person name="Noguchi H."/>
            <person name="Minakuchi Y."/>
            <person name="Umen J.G."/>
            <person name="Toyoda A."/>
            <person name="Nozaki H."/>
        </authorList>
    </citation>
    <scope>NUCLEOTIDE SEQUENCE</scope>
    <source>
        <strain evidence="2">NIES-3780</strain>
    </source>
</reference>
<feature type="compositionally biased region" description="Basic and acidic residues" evidence="1">
    <location>
        <begin position="333"/>
        <end position="342"/>
    </location>
</feature>
<dbReference type="EMBL" id="BNCO01000028">
    <property type="protein sequence ID" value="GIL57638.1"/>
    <property type="molecule type" value="Genomic_DNA"/>
</dbReference>
<organism evidence="2 3">
    <name type="scientific">Volvox africanus</name>
    <dbReference type="NCBI Taxonomy" id="51714"/>
    <lineage>
        <taxon>Eukaryota</taxon>
        <taxon>Viridiplantae</taxon>
        <taxon>Chlorophyta</taxon>
        <taxon>core chlorophytes</taxon>
        <taxon>Chlorophyceae</taxon>
        <taxon>CS clade</taxon>
        <taxon>Chlamydomonadales</taxon>
        <taxon>Volvocaceae</taxon>
        <taxon>Volvox</taxon>
    </lineage>
</organism>
<feature type="region of interest" description="Disordered" evidence="1">
    <location>
        <begin position="548"/>
        <end position="570"/>
    </location>
</feature>
<feature type="compositionally biased region" description="Gly residues" evidence="1">
    <location>
        <begin position="548"/>
        <end position="560"/>
    </location>
</feature>
<evidence type="ECO:0000256" key="1">
    <source>
        <dbReference type="SAM" id="MobiDB-lite"/>
    </source>
</evidence>
<accession>A0A8J4BB01</accession>
<feature type="region of interest" description="Disordered" evidence="1">
    <location>
        <begin position="293"/>
        <end position="395"/>
    </location>
</feature>
<feature type="compositionally biased region" description="Low complexity" evidence="1">
    <location>
        <begin position="344"/>
        <end position="365"/>
    </location>
</feature>
<keyword evidence="3" id="KW-1185">Reference proteome</keyword>
<feature type="compositionally biased region" description="Low complexity" evidence="1">
    <location>
        <begin position="561"/>
        <end position="570"/>
    </location>
</feature>